<dbReference type="InterPro" id="IPR013762">
    <property type="entry name" value="Integrase-like_cat_sf"/>
</dbReference>
<dbReference type="Gene3D" id="1.10.443.10">
    <property type="entry name" value="Intergrase catalytic core"/>
    <property type="match status" value="1"/>
</dbReference>
<feature type="domain" description="Core-binding (CB)" evidence="8">
    <location>
        <begin position="1"/>
        <end position="77"/>
    </location>
</feature>
<comment type="caution">
    <text evidence="9">The sequence shown here is derived from an EMBL/GenBank/DDBJ whole genome shotgun (WGS) entry which is preliminary data.</text>
</comment>
<dbReference type="GO" id="GO:0006310">
    <property type="term" value="P:DNA recombination"/>
    <property type="evidence" value="ECO:0007669"/>
    <property type="project" value="UniProtKB-KW"/>
</dbReference>
<evidence type="ECO:0000256" key="2">
    <source>
        <dbReference type="ARBA" id="ARBA00008857"/>
    </source>
</evidence>
<dbReference type="PROSITE" id="PS51898">
    <property type="entry name" value="TYR_RECOMBINASE"/>
    <property type="match status" value="1"/>
</dbReference>
<evidence type="ECO:0000259" key="8">
    <source>
        <dbReference type="PROSITE" id="PS51900"/>
    </source>
</evidence>
<name>A0A1Q6SCR5_9FIRM</name>
<dbReference type="GO" id="GO:0003677">
    <property type="term" value="F:DNA binding"/>
    <property type="evidence" value="ECO:0007669"/>
    <property type="project" value="UniProtKB-UniRule"/>
</dbReference>
<keyword evidence="3" id="KW-0229">DNA integration</keyword>
<dbReference type="PANTHER" id="PTHR30349:SF89">
    <property type="entry name" value="INTEGRASE_RECOMBINASE"/>
    <property type="match status" value="1"/>
</dbReference>
<dbReference type="InterPro" id="IPR050090">
    <property type="entry name" value="Tyrosine_recombinase_XerCD"/>
</dbReference>
<dbReference type="Pfam" id="PF02899">
    <property type="entry name" value="Phage_int_SAM_1"/>
    <property type="match status" value="1"/>
</dbReference>
<dbReference type="Pfam" id="PF00589">
    <property type="entry name" value="Phage_integrase"/>
    <property type="match status" value="1"/>
</dbReference>
<dbReference type="EMBL" id="QSHO01000030">
    <property type="protein sequence ID" value="RHC12152.1"/>
    <property type="molecule type" value="Genomic_DNA"/>
</dbReference>
<dbReference type="InterPro" id="IPR010998">
    <property type="entry name" value="Integrase_recombinase_N"/>
</dbReference>
<keyword evidence="5" id="KW-0233">DNA recombination</keyword>
<dbReference type="InterPro" id="IPR004107">
    <property type="entry name" value="Integrase_SAM-like_N"/>
</dbReference>
<proteinExistence type="inferred from homology"/>
<gene>
    <name evidence="9" type="ORF">DW856_19205</name>
</gene>
<accession>A0A1Q6SCR5</accession>
<dbReference type="InterPro" id="IPR002104">
    <property type="entry name" value="Integrase_catalytic"/>
</dbReference>
<comment type="function">
    <text evidence="1">Site-specific tyrosine recombinase, which acts by catalyzing the cutting and rejoining of the recombining DNA molecules.</text>
</comment>
<dbReference type="Gene3D" id="1.10.150.130">
    <property type="match status" value="1"/>
</dbReference>
<evidence type="ECO:0000259" key="7">
    <source>
        <dbReference type="PROSITE" id="PS51898"/>
    </source>
</evidence>
<keyword evidence="4 6" id="KW-0238">DNA-binding</keyword>
<evidence type="ECO:0000256" key="1">
    <source>
        <dbReference type="ARBA" id="ARBA00003283"/>
    </source>
</evidence>
<sequence length="270" mass="31967">MKQFEGYEEYLKQSELSKQTRQVYLREAEKFVRYLNGKEITKDRTMLYREKLREEDLSPATINLYVIAVNRYLRYLECGQASIKTLKVQKKCSVENVISRKEYQELLNYAKRSGREKYYYIMRTLALTGIRVSELQYITVETLETGRVQVYNKGKIRDVYLPDILIRELKKFCREEKENDGIIFRGRGGDPINRITVYKMIAYLGDMVGIKKEKVHPHSFRHFFAISYMERYGNLAELADLLGHTSIETTRIYTTSTVEEKRRKLNNLGL</sequence>
<evidence type="ECO:0000256" key="4">
    <source>
        <dbReference type="ARBA" id="ARBA00023125"/>
    </source>
</evidence>
<evidence type="ECO:0000256" key="3">
    <source>
        <dbReference type="ARBA" id="ARBA00022908"/>
    </source>
</evidence>
<reference evidence="9 10" key="1">
    <citation type="submission" date="2018-08" db="EMBL/GenBank/DDBJ databases">
        <title>A genome reference for cultivated species of the human gut microbiota.</title>
        <authorList>
            <person name="Zou Y."/>
            <person name="Xue W."/>
            <person name="Luo G."/>
        </authorList>
    </citation>
    <scope>NUCLEOTIDE SEQUENCE [LARGE SCALE GENOMIC DNA]</scope>
    <source>
        <strain evidence="9 10">AM37-1AC</strain>
    </source>
</reference>
<dbReference type="PROSITE" id="PS51900">
    <property type="entry name" value="CB"/>
    <property type="match status" value="1"/>
</dbReference>
<evidence type="ECO:0000256" key="5">
    <source>
        <dbReference type="ARBA" id="ARBA00023172"/>
    </source>
</evidence>
<dbReference type="SUPFAM" id="SSF56349">
    <property type="entry name" value="DNA breaking-rejoining enzymes"/>
    <property type="match status" value="1"/>
</dbReference>
<dbReference type="Proteomes" id="UP000283513">
    <property type="component" value="Unassembled WGS sequence"/>
</dbReference>
<dbReference type="InterPro" id="IPR011010">
    <property type="entry name" value="DNA_brk_join_enz"/>
</dbReference>
<dbReference type="InterPro" id="IPR044068">
    <property type="entry name" value="CB"/>
</dbReference>
<evidence type="ECO:0000256" key="6">
    <source>
        <dbReference type="PROSITE-ProRule" id="PRU01248"/>
    </source>
</evidence>
<dbReference type="GO" id="GO:0015074">
    <property type="term" value="P:DNA integration"/>
    <property type="evidence" value="ECO:0007669"/>
    <property type="project" value="UniProtKB-KW"/>
</dbReference>
<dbReference type="PANTHER" id="PTHR30349">
    <property type="entry name" value="PHAGE INTEGRASE-RELATED"/>
    <property type="match status" value="1"/>
</dbReference>
<evidence type="ECO:0000313" key="9">
    <source>
        <dbReference type="EMBL" id="RHC12152.1"/>
    </source>
</evidence>
<protein>
    <submittedName>
        <fullName evidence="9">Recombinase XerD</fullName>
    </submittedName>
</protein>
<comment type="similarity">
    <text evidence="2">Belongs to the 'phage' integrase family.</text>
</comment>
<evidence type="ECO:0000313" key="10">
    <source>
        <dbReference type="Proteomes" id="UP000283513"/>
    </source>
</evidence>
<dbReference type="RefSeq" id="WP_118599540.1">
    <property type="nucleotide sequence ID" value="NZ_QSHO01000030.1"/>
</dbReference>
<feature type="domain" description="Tyr recombinase" evidence="7">
    <location>
        <begin position="93"/>
        <end position="266"/>
    </location>
</feature>
<organism evidence="9 10">
    <name type="scientific">Roseburia intestinalis</name>
    <dbReference type="NCBI Taxonomy" id="166486"/>
    <lineage>
        <taxon>Bacteria</taxon>
        <taxon>Bacillati</taxon>
        <taxon>Bacillota</taxon>
        <taxon>Clostridia</taxon>
        <taxon>Lachnospirales</taxon>
        <taxon>Lachnospiraceae</taxon>
        <taxon>Roseburia</taxon>
    </lineage>
</organism>
<dbReference type="AlphaFoldDB" id="A0A1Q6SCR5"/>